<dbReference type="VEuPathDB" id="AmoebaDB:NF0094210"/>
<feature type="compositionally biased region" description="Low complexity" evidence="1">
    <location>
        <begin position="322"/>
        <end position="344"/>
    </location>
</feature>
<name>A0A6A5CCJ2_NAEFO</name>
<gene>
    <name evidence="2" type="ORF">FDP41_000711</name>
</gene>
<dbReference type="VEuPathDB" id="AmoebaDB:FDP41_000711"/>
<feature type="region of interest" description="Disordered" evidence="1">
    <location>
        <begin position="316"/>
        <end position="345"/>
    </location>
</feature>
<organism evidence="2 3">
    <name type="scientific">Naegleria fowleri</name>
    <name type="common">Brain eating amoeba</name>
    <dbReference type="NCBI Taxonomy" id="5763"/>
    <lineage>
        <taxon>Eukaryota</taxon>
        <taxon>Discoba</taxon>
        <taxon>Heterolobosea</taxon>
        <taxon>Tetramitia</taxon>
        <taxon>Eutetramitia</taxon>
        <taxon>Vahlkampfiidae</taxon>
        <taxon>Naegleria</taxon>
    </lineage>
</organism>
<dbReference type="AlphaFoldDB" id="A0A6A5CCJ2"/>
<keyword evidence="3" id="KW-1185">Reference proteome</keyword>
<protein>
    <submittedName>
        <fullName evidence="2">Uncharacterized protein</fullName>
    </submittedName>
</protein>
<dbReference type="OMA" id="FHEEKEN"/>
<dbReference type="VEuPathDB" id="AmoebaDB:NfTy_031390"/>
<evidence type="ECO:0000256" key="1">
    <source>
        <dbReference type="SAM" id="MobiDB-lite"/>
    </source>
</evidence>
<sequence>MQEESVTVKLFNDNINQQNNALMNISPSHRHGTEMSDKEFQKMIMDLRKERMMLEKKNAFHEEKENIHDSASSTGEPLLTEANNYETQALNVLQNYILKEFENIKSKLANELQELDKWTKNTLADDDSGNDRGDNSQEDSFSLKSVLLEQHRVDKIFLDRLSTIYNNFNKEYFSFSKASTLLELHNSTTEVISEYQRMSQKFSKAIAESQNRLPSIDVTDATPTTFSNNKNFYNDVTSDDDDSDDESEVERVDDILLTDHILQNYREEDDASPSYSIVTSSTVLTGPFSPLITPNTNRHSAAIFPTHKDILASAETEDASMHDSSSNSNNANNNNNESMNSTHSVKTVCHQHVSPGEPIHTPLSLMSMNNDIVVIELLHIIIDQSMDITNSFNHTFAKNFYKHASNK</sequence>
<evidence type="ECO:0000313" key="3">
    <source>
        <dbReference type="Proteomes" id="UP000444721"/>
    </source>
</evidence>
<dbReference type="RefSeq" id="XP_044569525.1">
    <property type="nucleotide sequence ID" value="XM_044710819.1"/>
</dbReference>
<proteinExistence type="predicted"/>
<dbReference type="GeneID" id="68107929"/>
<comment type="caution">
    <text evidence="2">The sequence shown here is derived from an EMBL/GenBank/DDBJ whole genome shotgun (WGS) entry which is preliminary data.</text>
</comment>
<dbReference type="OrthoDB" id="10371083at2759"/>
<evidence type="ECO:0000313" key="2">
    <source>
        <dbReference type="EMBL" id="KAF0984812.1"/>
    </source>
</evidence>
<dbReference type="EMBL" id="VFQX01000002">
    <property type="protein sequence ID" value="KAF0984812.1"/>
    <property type="molecule type" value="Genomic_DNA"/>
</dbReference>
<accession>A0A6A5CCJ2</accession>
<dbReference type="Proteomes" id="UP000444721">
    <property type="component" value="Unassembled WGS sequence"/>
</dbReference>
<reference evidence="2 3" key="1">
    <citation type="journal article" date="2019" name="Sci. Rep.">
        <title>Nanopore sequencing improves the draft genome of the human pathogenic amoeba Naegleria fowleri.</title>
        <authorList>
            <person name="Liechti N."/>
            <person name="Schurch N."/>
            <person name="Bruggmann R."/>
            <person name="Wittwer M."/>
        </authorList>
    </citation>
    <scope>NUCLEOTIDE SEQUENCE [LARGE SCALE GENOMIC DNA]</scope>
    <source>
        <strain evidence="2 3">ATCC 30894</strain>
    </source>
</reference>